<proteinExistence type="predicted"/>
<keyword evidence="5" id="KW-0325">Glycoprotein</keyword>
<evidence type="ECO:0000313" key="8">
    <source>
        <dbReference type="Proteomes" id="UP001195483"/>
    </source>
</evidence>
<feature type="domain" description="ADAMTS cysteine-rich" evidence="6">
    <location>
        <begin position="92"/>
        <end position="159"/>
    </location>
</feature>
<evidence type="ECO:0000256" key="5">
    <source>
        <dbReference type="ARBA" id="ARBA00023180"/>
    </source>
</evidence>
<dbReference type="Pfam" id="PF17771">
    <property type="entry name" value="ADAMTS_CR_2"/>
    <property type="match status" value="1"/>
</dbReference>
<reference evidence="7" key="1">
    <citation type="journal article" date="2021" name="Genome Biol. Evol.">
        <title>A High-Quality Reference Genome for a Parasitic Bivalve with Doubly Uniparental Inheritance (Bivalvia: Unionida).</title>
        <authorList>
            <person name="Smith C.H."/>
        </authorList>
    </citation>
    <scope>NUCLEOTIDE SEQUENCE</scope>
    <source>
        <strain evidence="7">CHS0354</strain>
    </source>
</reference>
<evidence type="ECO:0000256" key="3">
    <source>
        <dbReference type="ARBA" id="ARBA00022833"/>
    </source>
</evidence>
<keyword evidence="3" id="KW-0862">Zinc</keyword>
<keyword evidence="4" id="KW-1015">Disulfide bond</keyword>
<keyword evidence="8" id="KW-1185">Reference proteome</keyword>
<evidence type="ECO:0000259" key="6">
    <source>
        <dbReference type="Pfam" id="PF17771"/>
    </source>
</evidence>
<reference evidence="7" key="2">
    <citation type="journal article" date="2021" name="Genome Biol. Evol.">
        <title>Developing a high-quality reference genome for a parasitic bivalve with doubly uniparental inheritance (Bivalvia: Unionida).</title>
        <authorList>
            <person name="Smith C.H."/>
        </authorList>
    </citation>
    <scope>NUCLEOTIDE SEQUENCE</scope>
    <source>
        <strain evidence="7">CHS0354</strain>
        <tissue evidence="7">Mantle</tissue>
    </source>
</reference>
<keyword evidence="1" id="KW-0479">Metal-binding</keyword>
<gene>
    <name evidence="7" type="ORF">CHS0354_027747</name>
</gene>
<dbReference type="Proteomes" id="UP001195483">
    <property type="component" value="Unassembled WGS sequence"/>
</dbReference>
<organism evidence="7 8">
    <name type="scientific">Potamilus streckersoni</name>
    <dbReference type="NCBI Taxonomy" id="2493646"/>
    <lineage>
        <taxon>Eukaryota</taxon>
        <taxon>Metazoa</taxon>
        <taxon>Spiralia</taxon>
        <taxon>Lophotrochozoa</taxon>
        <taxon>Mollusca</taxon>
        <taxon>Bivalvia</taxon>
        <taxon>Autobranchia</taxon>
        <taxon>Heteroconchia</taxon>
        <taxon>Palaeoheterodonta</taxon>
        <taxon>Unionida</taxon>
        <taxon>Unionoidea</taxon>
        <taxon>Unionidae</taxon>
        <taxon>Ambleminae</taxon>
        <taxon>Lampsilini</taxon>
        <taxon>Potamilus</taxon>
    </lineage>
</organism>
<dbReference type="GO" id="GO:0016787">
    <property type="term" value="F:hydrolase activity"/>
    <property type="evidence" value="ECO:0007669"/>
    <property type="project" value="UniProtKB-KW"/>
</dbReference>
<evidence type="ECO:0000256" key="2">
    <source>
        <dbReference type="ARBA" id="ARBA00022801"/>
    </source>
</evidence>
<dbReference type="EMBL" id="JAEAOA010001681">
    <property type="protein sequence ID" value="KAK3608697.1"/>
    <property type="molecule type" value="Genomic_DNA"/>
</dbReference>
<name>A0AAE0TE34_9BIVA</name>
<protein>
    <recommendedName>
        <fullName evidence="6">ADAMTS cysteine-rich domain-containing protein</fullName>
    </recommendedName>
</protein>
<evidence type="ECO:0000256" key="1">
    <source>
        <dbReference type="ARBA" id="ARBA00022723"/>
    </source>
</evidence>
<dbReference type="InterPro" id="IPR041645">
    <property type="entry name" value="ADAMTS_CR_2"/>
</dbReference>
<evidence type="ECO:0000256" key="4">
    <source>
        <dbReference type="ARBA" id="ARBA00023157"/>
    </source>
</evidence>
<dbReference type="GO" id="GO:0046872">
    <property type="term" value="F:metal ion binding"/>
    <property type="evidence" value="ECO:0007669"/>
    <property type="project" value="UniProtKB-KW"/>
</dbReference>
<sequence length="274" mass="30306">MNEEISRVFERLPFGSNQDLGADHDSDVGCPRGNIMGMSVPGLNTAYSHQAWEYSKCSIDAFGKTLPRKSCVKDEATYYDKNEYDNYNKLYPGQIYSPEEQCKIAFGQNSYRCKVPPPDKICLSLSCYKPLLGYCGSQIAADGTPCGTGNKWCIDGLCVSKPSVVTTPNPTTTTVNGPKTPSTRAPSTLPSSCKDSAVCKKLYLIYKNKRRFCSDLGDICCEMCKGQAKCKDIGYMEWSCAELRSFYTKKPKFCSKWSKNCCASCSEKGTDQQG</sequence>
<dbReference type="Gene3D" id="3.40.1620.60">
    <property type="match status" value="1"/>
</dbReference>
<comment type="caution">
    <text evidence="7">The sequence shown here is derived from an EMBL/GenBank/DDBJ whole genome shotgun (WGS) entry which is preliminary data.</text>
</comment>
<reference evidence="7" key="3">
    <citation type="submission" date="2023-05" db="EMBL/GenBank/DDBJ databases">
        <authorList>
            <person name="Smith C.H."/>
        </authorList>
    </citation>
    <scope>NUCLEOTIDE SEQUENCE</scope>
    <source>
        <strain evidence="7">CHS0354</strain>
        <tissue evidence="7">Mantle</tissue>
    </source>
</reference>
<keyword evidence="2" id="KW-0378">Hydrolase</keyword>
<dbReference type="AlphaFoldDB" id="A0AAE0TE34"/>
<accession>A0AAE0TE34</accession>
<evidence type="ECO:0000313" key="7">
    <source>
        <dbReference type="EMBL" id="KAK3608697.1"/>
    </source>
</evidence>